<dbReference type="AlphaFoldDB" id="Q6FME3"/>
<organism evidence="4 5">
    <name type="scientific">Candida glabrata (strain ATCC 2001 / BCRC 20586 / JCM 3761 / NBRC 0622 / NRRL Y-65 / CBS 138)</name>
    <name type="common">Yeast</name>
    <name type="synonym">Nakaseomyces glabratus</name>
    <dbReference type="NCBI Taxonomy" id="284593"/>
    <lineage>
        <taxon>Eukaryota</taxon>
        <taxon>Fungi</taxon>
        <taxon>Dikarya</taxon>
        <taxon>Ascomycota</taxon>
        <taxon>Saccharomycotina</taxon>
        <taxon>Saccharomycetes</taxon>
        <taxon>Saccharomycetales</taxon>
        <taxon>Saccharomycetaceae</taxon>
        <taxon>Nakaseomyces</taxon>
    </lineage>
</organism>
<sequence length="258" mass="29391">MVLVVEAFGSENEVKGVSVMRNLHMLCYVVIYLRFVRDRSVLNMLLVYIALSLAGFLKDLLVSYLHRQLETMRDGESYRRNSNDGNGLLETEVIRTILIKSVRYLQILIVAEALYCVMYHGYSGSPLFYYDSPGKVGDVVEPAFHYKYGYFIMNLIGEEMPYMSSRWKLLAIDVVLLILQLVVITKSLEPELDGIKLIIPELRTHQLGMASILLFNTTSSQDSSRLITLCTCQEPDRCEHNTSPSALPRTERRSYGAT</sequence>
<dbReference type="KEGG" id="cgr:2890282"/>
<dbReference type="FunCoup" id="Q6FME3">
    <property type="interactions" value="23"/>
</dbReference>
<reference evidence="4 5" key="1">
    <citation type="journal article" date="2004" name="Nature">
        <title>Genome evolution in yeasts.</title>
        <authorList>
            <consortium name="Genolevures"/>
            <person name="Dujon B."/>
            <person name="Sherman D."/>
            <person name="Fischer G."/>
            <person name="Durrens P."/>
            <person name="Casaregola S."/>
            <person name="Lafontaine I."/>
            <person name="de Montigny J."/>
            <person name="Marck C."/>
            <person name="Neuveglise C."/>
            <person name="Talla E."/>
            <person name="Goffard N."/>
            <person name="Frangeul L."/>
            <person name="Aigle M."/>
            <person name="Anthouard V."/>
            <person name="Babour A."/>
            <person name="Barbe V."/>
            <person name="Barnay S."/>
            <person name="Blanchin S."/>
            <person name="Beckerich J.M."/>
            <person name="Beyne E."/>
            <person name="Bleykasten C."/>
            <person name="Boisrame A."/>
            <person name="Boyer J."/>
            <person name="Cattolico L."/>
            <person name="Confanioleri F."/>
            <person name="de Daruvar A."/>
            <person name="Despons L."/>
            <person name="Fabre E."/>
            <person name="Fairhead C."/>
            <person name="Ferry-Dumazet H."/>
            <person name="Groppi A."/>
            <person name="Hantraye F."/>
            <person name="Hennequin C."/>
            <person name="Jauniaux N."/>
            <person name="Joyet P."/>
            <person name="Kachouri R."/>
            <person name="Kerrest A."/>
            <person name="Koszul R."/>
            <person name="Lemaire M."/>
            <person name="Lesur I."/>
            <person name="Ma L."/>
            <person name="Muller H."/>
            <person name="Nicaud J.M."/>
            <person name="Nikolski M."/>
            <person name="Oztas S."/>
            <person name="Ozier-Kalogeropoulos O."/>
            <person name="Pellenz S."/>
            <person name="Potier S."/>
            <person name="Richard G.F."/>
            <person name="Straub M.L."/>
            <person name="Suleau A."/>
            <person name="Swennene D."/>
            <person name="Tekaia F."/>
            <person name="Wesolowski-Louvel M."/>
            <person name="Westhof E."/>
            <person name="Wirth B."/>
            <person name="Zeniou-Meyer M."/>
            <person name="Zivanovic I."/>
            <person name="Bolotin-Fukuhara M."/>
            <person name="Thierry A."/>
            <person name="Bouchier C."/>
            <person name="Caudron B."/>
            <person name="Scarpelli C."/>
            <person name="Gaillardin C."/>
            <person name="Weissenbach J."/>
            <person name="Wincker P."/>
            <person name="Souciet J.L."/>
        </authorList>
    </citation>
    <scope>NUCLEOTIDE SEQUENCE [LARGE SCALE GENOMIC DNA]</scope>
    <source>
        <strain evidence="5">ATCC 2001 / BCRC 20586 / JCM 3761 / NBRC 0622 / NRRL Y-65 / CBS 138</strain>
    </source>
</reference>
<dbReference type="OMA" id="CQIVIIN"/>
<dbReference type="CGD" id="CAL0134081">
    <property type="gene designation" value="CAGL0K08734g"/>
</dbReference>
<dbReference type="Proteomes" id="UP000002428">
    <property type="component" value="Chromosome K"/>
</dbReference>
<protein>
    <recommendedName>
        <fullName evidence="2">DUF1746 domain-containing protein</fullName>
    </recommendedName>
</protein>
<feature type="domain" description="DUF1746" evidence="2">
    <location>
        <begin position="22"/>
        <end position="182"/>
    </location>
</feature>
<evidence type="ECO:0000313" key="5">
    <source>
        <dbReference type="Proteomes" id="UP000002428"/>
    </source>
</evidence>
<dbReference type="Pfam" id="PF08508">
    <property type="entry name" value="DUF1746"/>
    <property type="match status" value="1"/>
</dbReference>
<dbReference type="EMBL" id="CR380957">
    <property type="protein sequence ID" value="CAG61564.1"/>
    <property type="molecule type" value="Genomic_DNA"/>
</dbReference>
<evidence type="ECO:0000313" key="3">
    <source>
        <dbReference type="CGD" id="CAL0134081"/>
    </source>
</evidence>
<keyword evidence="5" id="KW-1185">Reference proteome</keyword>
<name>Q6FME3_CANGA</name>
<evidence type="ECO:0000256" key="1">
    <source>
        <dbReference type="SAM" id="MobiDB-lite"/>
    </source>
</evidence>
<dbReference type="HOGENOM" id="CLU_1077679_0_0_1"/>
<evidence type="ECO:0000313" key="4">
    <source>
        <dbReference type="EMBL" id="CAG61564.1"/>
    </source>
</evidence>
<accession>Q6FME3</accession>
<feature type="region of interest" description="Disordered" evidence="1">
    <location>
        <begin position="238"/>
        <end position="258"/>
    </location>
</feature>
<feature type="compositionally biased region" description="Basic and acidic residues" evidence="1">
    <location>
        <begin position="249"/>
        <end position="258"/>
    </location>
</feature>
<gene>
    <name evidence="3 4" type="ordered locus">CAGL0K08734g</name>
</gene>
<dbReference type="InterPro" id="IPR013715">
    <property type="entry name" value="DUF1746"/>
</dbReference>
<dbReference type="VEuPathDB" id="FungiDB:CAGL0K08734g"/>
<dbReference type="InParanoid" id="Q6FME3"/>
<evidence type="ECO:0000259" key="2">
    <source>
        <dbReference type="Pfam" id="PF08508"/>
    </source>
</evidence>
<proteinExistence type="predicted"/>